<evidence type="ECO:0000256" key="4">
    <source>
        <dbReference type="ARBA" id="ARBA00022679"/>
    </source>
</evidence>
<dbReference type="Gene3D" id="3.30.565.10">
    <property type="entry name" value="Histidine kinase-like ATPase, C-terminal domain"/>
    <property type="match status" value="1"/>
</dbReference>
<keyword evidence="6" id="KW-0902">Two-component regulatory system</keyword>
<dbReference type="Pfam" id="PF00512">
    <property type="entry name" value="HisKA"/>
    <property type="match status" value="1"/>
</dbReference>
<dbReference type="InterPro" id="IPR003661">
    <property type="entry name" value="HisK_dim/P_dom"/>
</dbReference>
<dbReference type="SMART" id="SM00388">
    <property type="entry name" value="HisKA"/>
    <property type="match status" value="1"/>
</dbReference>
<dbReference type="SUPFAM" id="SSF55781">
    <property type="entry name" value="GAF domain-like"/>
    <property type="match status" value="1"/>
</dbReference>
<dbReference type="InterPro" id="IPR036890">
    <property type="entry name" value="HATPase_C_sf"/>
</dbReference>
<dbReference type="PANTHER" id="PTHR43304:SF1">
    <property type="entry name" value="PAC DOMAIN-CONTAINING PROTEIN"/>
    <property type="match status" value="1"/>
</dbReference>
<dbReference type="InterPro" id="IPR013655">
    <property type="entry name" value="PAS_fold_3"/>
</dbReference>
<feature type="transmembrane region" description="Helical" evidence="8">
    <location>
        <begin position="21"/>
        <end position="42"/>
    </location>
</feature>
<keyword evidence="8" id="KW-0812">Transmembrane</keyword>
<dbReference type="CDD" id="cd00082">
    <property type="entry name" value="HisKA"/>
    <property type="match status" value="1"/>
</dbReference>
<dbReference type="SUPFAM" id="SSF55874">
    <property type="entry name" value="ATPase domain of HSP90 chaperone/DNA topoisomerase II/histidine kinase"/>
    <property type="match status" value="1"/>
</dbReference>
<keyword evidence="7" id="KW-0175">Coiled coil</keyword>
<dbReference type="PROSITE" id="PS50112">
    <property type="entry name" value="PAS"/>
    <property type="match status" value="2"/>
</dbReference>
<accession>A0ABV0KTE9</accession>
<dbReference type="RefSeq" id="WP_190451865.1">
    <property type="nucleotide sequence ID" value="NZ_JAMPLM010000070.1"/>
</dbReference>
<dbReference type="Pfam" id="PF00989">
    <property type="entry name" value="PAS"/>
    <property type="match status" value="1"/>
</dbReference>
<feature type="domain" description="PAS" evidence="10">
    <location>
        <begin position="97"/>
        <end position="152"/>
    </location>
</feature>
<evidence type="ECO:0000256" key="1">
    <source>
        <dbReference type="ARBA" id="ARBA00000085"/>
    </source>
</evidence>
<dbReference type="EC" id="2.7.13.3" evidence="2"/>
<proteinExistence type="predicted"/>
<evidence type="ECO:0000256" key="7">
    <source>
        <dbReference type="SAM" id="Coils"/>
    </source>
</evidence>
<dbReference type="InterPro" id="IPR003594">
    <property type="entry name" value="HATPase_dom"/>
</dbReference>
<dbReference type="Pfam" id="PF08447">
    <property type="entry name" value="PAS_3"/>
    <property type="match status" value="1"/>
</dbReference>
<dbReference type="SMART" id="SM00387">
    <property type="entry name" value="HATPase_c"/>
    <property type="match status" value="1"/>
</dbReference>
<evidence type="ECO:0000256" key="2">
    <source>
        <dbReference type="ARBA" id="ARBA00012438"/>
    </source>
</evidence>
<feature type="domain" description="PAS" evidence="10">
    <location>
        <begin position="420"/>
        <end position="465"/>
    </location>
</feature>
<name>A0ABV0KTE9_9CYAN</name>
<comment type="catalytic activity">
    <reaction evidence="1">
        <text>ATP + protein L-histidine = ADP + protein N-phospho-L-histidine.</text>
        <dbReference type="EC" id="2.7.13.3"/>
    </reaction>
</comment>
<keyword evidence="4" id="KW-0808">Transferase</keyword>
<reference evidence="12 13" key="1">
    <citation type="submission" date="2022-04" db="EMBL/GenBank/DDBJ databases">
        <title>Positive selection, recombination, and allopatry shape intraspecific diversity of widespread and dominant cyanobacteria.</title>
        <authorList>
            <person name="Wei J."/>
            <person name="Shu W."/>
            <person name="Hu C."/>
        </authorList>
    </citation>
    <scope>NUCLEOTIDE SEQUENCE [LARGE SCALE GENOMIC DNA]</scope>
    <source>
        <strain evidence="12 13">AS-A4</strain>
    </source>
</reference>
<evidence type="ECO:0000259" key="11">
    <source>
        <dbReference type="PROSITE" id="PS50113"/>
    </source>
</evidence>
<evidence type="ECO:0000259" key="9">
    <source>
        <dbReference type="PROSITE" id="PS50109"/>
    </source>
</evidence>
<dbReference type="Gene3D" id="2.10.70.100">
    <property type="match status" value="1"/>
</dbReference>
<dbReference type="InterPro" id="IPR001610">
    <property type="entry name" value="PAC"/>
</dbReference>
<dbReference type="Gene3D" id="1.10.287.130">
    <property type="match status" value="1"/>
</dbReference>
<evidence type="ECO:0000256" key="3">
    <source>
        <dbReference type="ARBA" id="ARBA00022553"/>
    </source>
</evidence>
<dbReference type="Gene3D" id="3.30.450.20">
    <property type="entry name" value="PAS domain"/>
    <property type="match status" value="3"/>
</dbReference>
<keyword evidence="8" id="KW-1133">Transmembrane helix</keyword>
<dbReference type="CDD" id="cd00130">
    <property type="entry name" value="PAS"/>
    <property type="match status" value="2"/>
</dbReference>
<evidence type="ECO:0000256" key="6">
    <source>
        <dbReference type="ARBA" id="ARBA00023012"/>
    </source>
</evidence>
<evidence type="ECO:0000256" key="8">
    <source>
        <dbReference type="SAM" id="Phobius"/>
    </source>
</evidence>
<evidence type="ECO:0000256" key="5">
    <source>
        <dbReference type="ARBA" id="ARBA00022777"/>
    </source>
</evidence>
<feature type="coiled-coil region" evidence="7">
    <location>
        <begin position="511"/>
        <end position="538"/>
    </location>
</feature>
<dbReference type="PRINTS" id="PR00344">
    <property type="entry name" value="BCTRLSENSOR"/>
</dbReference>
<dbReference type="Proteomes" id="UP001476950">
    <property type="component" value="Unassembled WGS sequence"/>
</dbReference>
<evidence type="ECO:0000313" key="13">
    <source>
        <dbReference type="Proteomes" id="UP001476950"/>
    </source>
</evidence>
<dbReference type="InterPro" id="IPR036097">
    <property type="entry name" value="HisK_dim/P_sf"/>
</dbReference>
<dbReference type="SMART" id="SM00065">
    <property type="entry name" value="GAF"/>
    <property type="match status" value="1"/>
</dbReference>
<dbReference type="InterPro" id="IPR000014">
    <property type="entry name" value="PAS"/>
</dbReference>
<dbReference type="Gene3D" id="3.30.450.40">
    <property type="match status" value="1"/>
</dbReference>
<dbReference type="InterPro" id="IPR003018">
    <property type="entry name" value="GAF"/>
</dbReference>
<dbReference type="Pfam" id="PF01590">
    <property type="entry name" value="GAF"/>
    <property type="match status" value="1"/>
</dbReference>
<dbReference type="InterPro" id="IPR013656">
    <property type="entry name" value="PAS_4"/>
</dbReference>
<dbReference type="NCBIfam" id="TIGR00229">
    <property type="entry name" value="sensory_box"/>
    <property type="match status" value="2"/>
</dbReference>
<comment type="caution">
    <text evidence="12">The sequence shown here is derived from an EMBL/GenBank/DDBJ whole genome shotgun (WGS) entry which is preliminary data.</text>
</comment>
<dbReference type="InterPro" id="IPR035965">
    <property type="entry name" value="PAS-like_dom_sf"/>
</dbReference>
<dbReference type="Pfam" id="PF02518">
    <property type="entry name" value="HATPase_c"/>
    <property type="match status" value="1"/>
</dbReference>
<dbReference type="InterPro" id="IPR004358">
    <property type="entry name" value="Sig_transdc_His_kin-like_C"/>
</dbReference>
<gene>
    <name evidence="12" type="ORF">NDI38_29505</name>
</gene>
<keyword evidence="5" id="KW-0418">Kinase</keyword>
<dbReference type="InterPro" id="IPR000700">
    <property type="entry name" value="PAS-assoc_C"/>
</dbReference>
<evidence type="ECO:0000259" key="10">
    <source>
        <dbReference type="PROSITE" id="PS50112"/>
    </source>
</evidence>
<sequence length="906" mass="102480">MHDESVHFKRRRSTGLQHRSLTWLPLKLASAYFIIAALWILGSDFWLGTLVSHPDSLTSFQSIKGLLFVSVTTLVLYGLSRRSLRLQQQADMMLRESEERLRLILQNMPVMLSAFDDQNNMSIWNHECERVTGYSAAEIIGNPQAMTLLYPEATYRQQMVATWAKRGNNYRDWEWEMTCSDGNVKTVAWSNIADCFPVPGWLSWGIGVDVTDRKQTEAALHARNREVLTLHKISEITLKAQSLKAAFQDIVKEISAATAFPIVAIELYDAARQVMVFEGTEGIPLLPDGKPIEVPVTQASSRTVVETGQMLVETYNPQEPNKFDTHRLLGQLEIKTFICVPMTVNQTIIGVLSLAHPEAVSTKDDFLQWLTSLANYLAVLTDRQRTEIALRENEEFFKLALDFNRIGSWDWHVARNEVIWNDNHARLLGFVPGEVQASYQAWRNRVHPDDISHVEEALTQALATRADYEAEYRVIYPNEDCRWIVGRGRGLYDASGQVNRMIGVVLDITDRKQAEQKIQQLNQTLEQQNLVLEALVEQRTAELVTFINTLPDYIFVIERDTMQTLFCNDRNAWLGGCENQNQMVGKTIFECYEPELATTFAEQNQRVFTSGETLHFQEHYTTSLGTFYFDTYKIPLKKPNGEVYALIGSSRDITELVAARQALSDRTVELESVNRELESFSYSVSHDLRAPLRHISGFVAALRDRLLQNGHLTDPTAIHYLQILQDSSHQMGLLIDGLLTLSRVGRRQMAAIPVNLNQLVANVLAQLSHHPASDTAITGNDAIQFIIGDLPTVKGDATLLHQVFVNLLDNAIKFSRPHPAPIEVAALADGTIFVRDRGVGFQMEYADQLFGAFQRLHSRSEFEGTGIGLAIVQRIIHRHNGTIWVESQPDQGTTFYFKLGDHPSTP</sequence>
<dbReference type="SMART" id="SM00086">
    <property type="entry name" value="PAC"/>
    <property type="match status" value="1"/>
</dbReference>
<dbReference type="InterPro" id="IPR029016">
    <property type="entry name" value="GAF-like_dom_sf"/>
</dbReference>
<dbReference type="SUPFAM" id="SSF55785">
    <property type="entry name" value="PYP-like sensor domain (PAS domain)"/>
    <property type="match status" value="3"/>
</dbReference>
<dbReference type="PROSITE" id="PS50109">
    <property type="entry name" value="HIS_KIN"/>
    <property type="match status" value="1"/>
</dbReference>
<keyword evidence="3" id="KW-0597">Phosphoprotein</keyword>
<organism evidence="12 13">
    <name type="scientific">Stenomitos frigidus AS-A4</name>
    <dbReference type="NCBI Taxonomy" id="2933935"/>
    <lineage>
        <taxon>Bacteria</taxon>
        <taxon>Bacillati</taxon>
        <taxon>Cyanobacteriota</taxon>
        <taxon>Cyanophyceae</taxon>
        <taxon>Leptolyngbyales</taxon>
        <taxon>Leptolyngbyaceae</taxon>
        <taxon>Stenomitos</taxon>
    </lineage>
</organism>
<dbReference type="InterPro" id="IPR052162">
    <property type="entry name" value="Sensor_kinase/Photoreceptor"/>
</dbReference>
<protein>
    <recommendedName>
        <fullName evidence="2">histidine kinase</fullName>
        <ecNumber evidence="2">2.7.13.3</ecNumber>
    </recommendedName>
</protein>
<feature type="domain" description="Histidine kinase" evidence="9">
    <location>
        <begin position="683"/>
        <end position="903"/>
    </location>
</feature>
<keyword evidence="13" id="KW-1185">Reference proteome</keyword>
<dbReference type="SMART" id="SM00091">
    <property type="entry name" value="PAS"/>
    <property type="match status" value="3"/>
</dbReference>
<dbReference type="EMBL" id="JAMPLM010000070">
    <property type="protein sequence ID" value="MEP1062515.1"/>
    <property type="molecule type" value="Genomic_DNA"/>
</dbReference>
<dbReference type="InterPro" id="IPR005467">
    <property type="entry name" value="His_kinase_dom"/>
</dbReference>
<keyword evidence="8" id="KW-0472">Membrane</keyword>
<dbReference type="InterPro" id="IPR013767">
    <property type="entry name" value="PAS_fold"/>
</dbReference>
<dbReference type="SUPFAM" id="SSF47384">
    <property type="entry name" value="Homodimeric domain of signal transducing histidine kinase"/>
    <property type="match status" value="1"/>
</dbReference>
<dbReference type="PROSITE" id="PS50113">
    <property type="entry name" value="PAC"/>
    <property type="match status" value="1"/>
</dbReference>
<dbReference type="Pfam" id="PF08448">
    <property type="entry name" value="PAS_4"/>
    <property type="match status" value="1"/>
</dbReference>
<evidence type="ECO:0000313" key="12">
    <source>
        <dbReference type="EMBL" id="MEP1062515.1"/>
    </source>
</evidence>
<dbReference type="PANTHER" id="PTHR43304">
    <property type="entry name" value="PHYTOCHROME-LIKE PROTEIN CPH1"/>
    <property type="match status" value="1"/>
</dbReference>
<feature type="domain" description="PAC" evidence="11">
    <location>
        <begin position="468"/>
        <end position="520"/>
    </location>
</feature>